<dbReference type="EMBL" id="JARKIB010000048">
    <property type="protein sequence ID" value="KAJ7755816.1"/>
    <property type="molecule type" value="Genomic_DNA"/>
</dbReference>
<dbReference type="AlphaFoldDB" id="A0AAD7J5Z7"/>
<reference evidence="1" key="1">
    <citation type="submission" date="2023-03" db="EMBL/GenBank/DDBJ databases">
        <title>Massive genome expansion in bonnet fungi (Mycena s.s.) driven by repeated elements and novel gene families across ecological guilds.</title>
        <authorList>
            <consortium name="Lawrence Berkeley National Laboratory"/>
            <person name="Harder C.B."/>
            <person name="Miyauchi S."/>
            <person name="Viragh M."/>
            <person name="Kuo A."/>
            <person name="Thoen E."/>
            <person name="Andreopoulos B."/>
            <person name="Lu D."/>
            <person name="Skrede I."/>
            <person name="Drula E."/>
            <person name="Henrissat B."/>
            <person name="Morin E."/>
            <person name="Kohler A."/>
            <person name="Barry K."/>
            <person name="LaButti K."/>
            <person name="Morin E."/>
            <person name="Salamov A."/>
            <person name="Lipzen A."/>
            <person name="Mereny Z."/>
            <person name="Hegedus B."/>
            <person name="Baldrian P."/>
            <person name="Stursova M."/>
            <person name="Weitz H."/>
            <person name="Taylor A."/>
            <person name="Grigoriev I.V."/>
            <person name="Nagy L.G."/>
            <person name="Martin F."/>
            <person name="Kauserud H."/>
        </authorList>
    </citation>
    <scope>NUCLEOTIDE SEQUENCE</scope>
    <source>
        <strain evidence="1">CBHHK182m</strain>
    </source>
</reference>
<protein>
    <submittedName>
        <fullName evidence="1">Uncharacterized protein</fullName>
    </submittedName>
</protein>
<accession>A0AAD7J5Z7</accession>
<organism evidence="1 2">
    <name type="scientific">Mycena metata</name>
    <dbReference type="NCBI Taxonomy" id="1033252"/>
    <lineage>
        <taxon>Eukaryota</taxon>
        <taxon>Fungi</taxon>
        <taxon>Dikarya</taxon>
        <taxon>Basidiomycota</taxon>
        <taxon>Agaricomycotina</taxon>
        <taxon>Agaricomycetes</taxon>
        <taxon>Agaricomycetidae</taxon>
        <taxon>Agaricales</taxon>
        <taxon>Marasmiineae</taxon>
        <taxon>Mycenaceae</taxon>
        <taxon>Mycena</taxon>
    </lineage>
</organism>
<evidence type="ECO:0000313" key="1">
    <source>
        <dbReference type="EMBL" id="KAJ7755816.1"/>
    </source>
</evidence>
<sequence>MSVPAETLSDIIWWLLQTVPETEIASTQDALCFVNRGWRRTVLSNPRLWQIIYVDPFRSSSKLRFLRAINLAGTLPLLLHFFVGISLPWPSPLLQAPDMEAYLSRFLPILVQRALPRCSQLKLSWSSPSYAARVCDTLSAESAPKLVDLQVMGNTPALSRVQSPIDSIFHSGAPSLTRASFDSAFLICPWGSVRELRLQGLEWKWQDVRVIVMAPHSLTHLFLHNLRYAERGSPHELKSLTLPFLTHLYYCSDPEAGAMMEDILVAFHLPAVHTIELNVHAHFWEKGAVIPSFFSHIRRASIVTRTNLETILDAFPSIKELRLQSQGQAFDAPNDLLRLVDQLSSPICQALQRIILSRMLGEPDLIHIITARKPGVFHPDLSIILPLLLPGMPYTLYQRGILHQLSWRNGALATHPVEIDALFASQ</sequence>
<name>A0AAD7J5Z7_9AGAR</name>
<gene>
    <name evidence="1" type="ORF">B0H16DRAFT_1721981</name>
</gene>
<keyword evidence="2" id="KW-1185">Reference proteome</keyword>
<dbReference type="Proteomes" id="UP001215598">
    <property type="component" value="Unassembled WGS sequence"/>
</dbReference>
<comment type="caution">
    <text evidence="1">The sequence shown here is derived from an EMBL/GenBank/DDBJ whole genome shotgun (WGS) entry which is preliminary data.</text>
</comment>
<proteinExistence type="predicted"/>
<evidence type="ECO:0000313" key="2">
    <source>
        <dbReference type="Proteomes" id="UP001215598"/>
    </source>
</evidence>